<comment type="caution">
    <text evidence="2">The sequence shown here is derived from an EMBL/GenBank/DDBJ whole genome shotgun (WGS) entry which is preliminary data.</text>
</comment>
<proteinExistence type="predicted"/>
<reference evidence="2 3" key="1">
    <citation type="submission" date="2018-02" db="EMBL/GenBank/DDBJ databases">
        <title>Comparative genomes isolates from brazilian mangrove.</title>
        <authorList>
            <person name="Araujo J.E."/>
            <person name="Taketani R.G."/>
            <person name="Silva M.C.P."/>
            <person name="Loureco M.V."/>
            <person name="Andreote F.D."/>
        </authorList>
    </citation>
    <scope>NUCLEOTIDE SEQUENCE [LARGE SCALE GENOMIC DNA]</scope>
    <source>
        <strain evidence="2 3">Nap-Phe MGV</strain>
    </source>
</reference>
<dbReference type="PANTHER" id="PTHR33608:SF7">
    <property type="entry name" value="DUF58 DOMAIN-CONTAINING PROTEIN"/>
    <property type="match status" value="1"/>
</dbReference>
<accession>A0A2S8GKV7</accession>
<dbReference type="Pfam" id="PF01882">
    <property type="entry name" value="DUF58"/>
    <property type="match status" value="1"/>
</dbReference>
<evidence type="ECO:0000313" key="2">
    <source>
        <dbReference type="EMBL" id="PQO45079.1"/>
    </source>
</evidence>
<evidence type="ECO:0000313" key="3">
    <source>
        <dbReference type="Proteomes" id="UP000237819"/>
    </source>
</evidence>
<organism evidence="2 3">
    <name type="scientific">Blastopirellula marina</name>
    <dbReference type="NCBI Taxonomy" id="124"/>
    <lineage>
        <taxon>Bacteria</taxon>
        <taxon>Pseudomonadati</taxon>
        <taxon>Planctomycetota</taxon>
        <taxon>Planctomycetia</taxon>
        <taxon>Pirellulales</taxon>
        <taxon>Pirellulaceae</taxon>
        <taxon>Blastopirellula</taxon>
    </lineage>
</organism>
<dbReference type="RefSeq" id="WP_105336479.1">
    <property type="nucleotide sequence ID" value="NZ_PUHZ01000016.1"/>
</dbReference>
<feature type="domain" description="DUF58" evidence="1">
    <location>
        <begin position="52"/>
        <end position="256"/>
    </location>
</feature>
<dbReference type="PANTHER" id="PTHR33608">
    <property type="entry name" value="BLL2464 PROTEIN"/>
    <property type="match status" value="1"/>
</dbReference>
<dbReference type="Proteomes" id="UP000237819">
    <property type="component" value="Unassembled WGS sequence"/>
</dbReference>
<dbReference type="InterPro" id="IPR036465">
    <property type="entry name" value="vWFA_dom_sf"/>
</dbReference>
<dbReference type="OrthoDB" id="9780819at2"/>
<dbReference type="SUPFAM" id="SSF53300">
    <property type="entry name" value="vWA-like"/>
    <property type="match status" value="1"/>
</dbReference>
<sequence length="301" mass="34590">MSSSVLARYLDPEVLSRVAGRSIEPRGLVMGNLAGAHRSPASGFAVEFAGHREYVPGDDPKHIDWRVYFTRDKYFIKQYEMETNFTCHLLLDISSSMRYGEGDEQKLLYASRMATILGHSIVRQSDKVSLATFDTHIRGHIRASNSMHQVVKMTQHLDEVDAIEKTNLAQCLSELAERMQRREIVMIFSDFFGELESVEAAIQRLRFSKHEVVLFQVMHHDELYFDMDGMIRFVGLEAAEQYLAQPEDLRAAYLEAVGAFNKQLEEIALRNGCDHVLVDTREDMAGMFADYLNKRMRMPRR</sequence>
<dbReference type="AlphaFoldDB" id="A0A2S8GKV7"/>
<dbReference type="InterPro" id="IPR002881">
    <property type="entry name" value="DUF58"/>
</dbReference>
<evidence type="ECO:0000259" key="1">
    <source>
        <dbReference type="Pfam" id="PF01882"/>
    </source>
</evidence>
<protein>
    <submittedName>
        <fullName evidence="2">DUF58 domain-containing protein</fullName>
    </submittedName>
</protein>
<dbReference type="Gene3D" id="3.40.50.410">
    <property type="entry name" value="von Willebrand factor, type A domain"/>
    <property type="match status" value="1"/>
</dbReference>
<dbReference type="EMBL" id="PUHZ01000016">
    <property type="protein sequence ID" value="PQO45079.1"/>
    <property type="molecule type" value="Genomic_DNA"/>
</dbReference>
<gene>
    <name evidence="2" type="ORF">C5Y93_16225</name>
</gene>
<name>A0A2S8GKV7_9BACT</name>